<name>A0A1U9NQU1_9BACT</name>
<organism evidence="1 2">
    <name type="scientific">Anaerohalosphaera lusitana</name>
    <dbReference type="NCBI Taxonomy" id="1936003"/>
    <lineage>
        <taxon>Bacteria</taxon>
        <taxon>Pseudomonadati</taxon>
        <taxon>Planctomycetota</taxon>
        <taxon>Phycisphaerae</taxon>
        <taxon>Sedimentisphaerales</taxon>
        <taxon>Anaerohalosphaeraceae</taxon>
        <taxon>Anaerohalosphaera</taxon>
    </lineage>
</organism>
<dbReference type="STRING" id="1936003.STSP2_03308"/>
<evidence type="ECO:0000313" key="2">
    <source>
        <dbReference type="Proteomes" id="UP000189674"/>
    </source>
</evidence>
<dbReference type="AlphaFoldDB" id="A0A1U9NQU1"/>
<gene>
    <name evidence="1" type="ORF">STSP2_03308</name>
</gene>
<keyword evidence="2" id="KW-1185">Reference proteome</keyword>
<dbReference type="Proteomes" id="UP000189674">
    <property type="component" value="Chromosome"/>
</dbReference>
<evidence type="ECO:0000313" key="1">
    <source>
        <dbReference type="EMBL" id="AQT70104.1"/>
    </source>
</evidence>
<dbReference type="KEGG" id="alus:STSP2_03308"/>
<reference evidence="2" key="1">
    <citation type="submission" date="2017-02" db="EMBL/GenBank/DDBJ databases">
        <title>Comparative genomics and description of representatives of a novel lineage of planctomycetes thriving in anoxic sediments.</title>
        <authorList>
            <person name="Spring S."/>
            <person name="Bunk B."/>
            <person name="Sproer C."/>
        </authorList>
    </citation>
    <scope>NUCLEOTIDE SEQUENCE [LARGE SCALE GENOMIC DNA]</scope>
    <source>
        <strain evidence="2">ST-NAGAB-D1</strain>
    </source>
</reference>
<proteinExistence type="predicted"/>
<accession>A0A1U9NQU1</accession>
<protein>
    <submittedName>
        <fullName evidence="1">Uncharacterized protein</fullName>
    </submittedName>
</protein>
<dbReference type="EMBL" id="CP019791">
    <property type="protein sequence ID" value="AQT70104.1"/>
    <property type="molecule type" value="Genomic_DNA"/>
</dbReference>
<sequence>MIKGLGKYMMAYGKEFPNGLFCCFEMTSVI</sequence>